<dbReference type="Proteomes" id="UP000515680">
    <property type="component" value="Chromosome"/>
</dbReference>
<organism evidence="2 3">
    <name type="scientific">Pseudomonas putida</name>
    <name type="common">Arthrobacter siderocapsulatus</name>
    <dbReference type="NCBI Taxonomy" id="303"/>
    <lineage>
        <taxon>Bacteria</taxon>
        <taxon>Pseudomonadati</taxon>
        <taxon>Pseudomonadota</taxon>
        <taxon>Gammaproteobacteria</taxon>
        <taxon>Pseudomonadales</taxon>
        <taxon>Pseudomonadaceae</taxon>
        <taxon>Pseudomonas</taxon>
    </lineage>
</organism>
<dbReference type="RefSeq" id="WP_182815840.1">
    <property type="nucleotide sequence ID" value="NZ_AP022227.1"/>
</dbReference>
<evidence type="ECO:0000256" key="1">
    <source>
        <dbReference type="SAM" id="Phobius"/>
    </source>
</evidence>
<evidence type="ECO:0000313" key="3">
    <source>
        <dbReference type="Proteomes" id="UP000515680"/>
    </source>
</evidence>
<name>A0A6S5TCP5_PSEPU</name>
<sequence>MSSTKDDAASGSMLKDLSLAIDSFKGLLEMIYAKSAYLGHFCVIMIIVCPAYAIYTWGKIGKPERAADEKAEKAFKKKLAKGKKSGGKGK</sequence>
<accession>A0A6S5TCP5</accession>
<keyword evidence="1" id="KW-1133">Transmembrane helix</keyword>
<keyword evidence="1" id="KW-0812">Transmembrane</keyword>
<evidence type="ECO:0000313" key="2">
    <source>
        <dbReference type="EMBL" id="BBT41041.1"/>
    </source>
</evidence>
<reference evidence="2 3" key="1">
    <citation type="submission" date="2019-12" db="EMBL/GenBank/DDBJ databases">
        <title>complete genome sequences of Pseudomonas putida str. WP8-W18-CRE-01 isolated from wastewater treatment plant effluent.</title>
        <authorList>
            <person name="Sekizuka T."/>
            <person name="Itokawa K."/>
            <person name="Yatsu K."/>
            <person name="Inamine Y."/>
            <person name="Kuroda M."/>
        </authorList>
    </citation>
    <scope>NUCLEOTIDE SEQUENCE [LARGE SCALE GENOMIC DNA]</scope>
    <source>
        <strain evidence="2 3">WP8-W18-CRE-01</strain>
    </source>
</reference>
<proteinExistence type="predicted"/>
<dbReference type="EMBL" id="AP022227">
    <property type="protein sequence ID" value="BBT41041.1"/>
    <property type="molecule type" value="Genomic_DNA"/>
</dbReference>
<dbReference type="AlphaFoldDB" id="A0A6S5TCP5"/>
<protein>
    <submittedName>
        <fullName evidence="2">Uncharacterized protein</fullName>
    </submittedName>
</protein>
<keyword evidence="1" id="KW-0472">Membrane</keyword>
<gene>
    <name evidence="2" type="ORF">WP8W18C01_33820</name>
</gene>
<feature type="transmembrane region" description="Helical" evidence="1">
    <location>
        <begin position="37"/>
        <end position="55"/>
    </location>
</feature>